<keyword evidence="1" id="KW-0902">Two-component regulatory system</keyword>
<dbReference type="Proteomes" id="UP001589683">
    <property type="component" value="Unassembled WGS sequence"/>
</dbReference>
<gene>
    <name evidence="4" type="ORF">ACFFUT_10575</name>
</gene>
<evidence type="ECO:0000259" key="3">
    <source>
        <dbReference type="PROSITE" id="PS50894"/>
    </source>
</evidence>
<keyword evidence="2" id="KW-0597">Phosphoprotein</keyword>
<keyword evidence="5" id="KW-1185">Reference proteome</keyword>
<evidence type="ECO:0000256" key="1">
    <source>
        <dbReference type="ARBA" id="ARBA00023012"/>
    </source>
</evidence>
<evidence type="ECO:0000313" key="4">
    <source>
        <dbReference type="EMBL" id="MFB9232227.1"/>
    </source>
</evidence>
<protein>
    <submittedName>
        <fullName evidence="4">Hpt domain-containing protein</fullName>
    </submittedName>
</protein>
<dbReference type="PROSITE" id="PS50894">
    <property type="entry name" value="HPT"/>
    <property type="match status" value="1"/>
</dbReference>
<dbReference type="EMBL" id="JBHMEA010000039">
    <property type="protein sequence ID" value="MFB9232227.1"/>
    <property type="molecule type" value="Genomic_DNA"/>
</dbReference>
<dbReference type="InterPro" id="IPR036641">
    <property type="entry name" value="HPT_dom_sf"/>
</dbReference>
<sequence>MDSFEADKRQQLDRAITNIREKFLLNIDDRIALFDDLLAQIETGEDTEDALKQISANAHKISGVARTLGFADLGLMTSRIETDFGKALAGTLSENTISPLISQVEEMLDHLVSLSSGNRA</sequence>
<reference evidence="4 5" key="1">
    <citation type="submission" date="2024-09" db="EMBL/GenBank/DDBJ databases">
        <authorList>
            <person name="Sun Q."/>
            <person name="Mori K."/>
        </authorList>
    </citation>
    <scope>NUCLEOTIDE SEQUENCE [LARGE SCALE GENOMIC DNA]</scope>
    <source>
        <strain evidence="4 5">CECT 8726</strain>
    </source>
</reference>
<comment type="caution">
    <text evidence="4">The sequence shown here is derived from an EMBL/GenBank/DDBJ whole genome shotgun (WGS) entry which is preliminary data.</text>
</comment>
<dbReference type="InterPro" id="IPR008207">
    <property type="entry name" value="Sig_transdc_His_kin_Hpt_dom"/>
</dbReference>
<organism evidence="4 5">
    <name type="scientific">Pseudohalocynthiibacter aestuariivivens</name>
    <dbReference type="NCBI Taxonomy" id="1591409"/>
    <lineage>
        <taxon>Bacteria</taxon>
        <taxon>Pseudomonadati</taxon>
        <taxon>Pseudomonadota</taxon>
        <taxon>Alphaproteobacteria</taxon>
        <taxon>Rhodobacterales</taxon>
        <taxon>Paracoccaceae</taxon>
        <taxon>Pseudohalocynthiibacter</taxon>
    </lineage>
</organism>
<evidence type="ECO:0000313" key="5">
    <source>
        <dbReference type="Proteomes" id="UP001589683"/>
    </source>
</evidence>
<feature type="modified residue" description="Phosphohistidine" evidence="2">
    <location>
        <position position="59"/>
    </location>
</feature>
<name>A0ABV5JID1_9RHOB</name>
<proteinExistence type="predicted"/>
<dbReference type="RefSeq" id="WP_213888123.1">
    <property type="nucleotide sequence ID" value="NZ_JAGFNU010000002.1"/>
</dbReference>
<dbReference type="Pfam" id="PF01627">
    <property type="entry name" value="Hpt"/>
    <property type="match status" value="1"/>
</dbReference>
<dbReference type="Gene3D" id="1.20.120.160">
    <property type="entry name" value="HPT domain"/>
    <property type="match status" value="1"/>
</dbReference>
<feature type="domain" description="HPt" evidence="3">
    <location>
        <begin position="12"/>
        <end position="118"/>
    </location>
</feature>
<evidence type="ECO:0000256" key="2">
    <source>
        <dbReference type="PROSITE-ProRule" id="PRU00110"/>
    </source>
</evidence>
<dbReference type="SUPFAM" id="SSF47226">
    <property type="entry name" value="Histidine-containing phosphotransfer domain, HPT domain"/>
    <property type="match status" value="1"/>
</dbReference>
<accession>A0ABV5JID1</accession>